<feature type="compositionally biased region" description="Basic and acidic residues" evidence="1">
    <location>
        <begin position="176"/>
        <end position="189"/>
    </location>
</feature>
<feature type="compositionally biased region" description="Basic and acidic residues" evidence="1">
    <location>
        <begin position="1"/>
        <end position="18"/>
    </location>
</feature>
<gene>
    <name evidence="3" type="ORF">GCM10018781_06470</name>
</gene>
<dbReference type="Proteomes" id="UP000617734">
    <property type="component" value="Unassembled WGS sequence"/>
</dbReference>
<dbReference type="AlphaFoldDB" id="A0A919KK94"/>
<feature type="region of interest" description="Disordered" evidence="1">
    <location>
        <begin position="1"/>
        <end position="30"/>
    </location>
</feature>
<reference evidence="3" key="1">
    <citation type="journal article" date="2014" name="Int. J. Syst. Evol. Microbiol.">
        <title>Complete genome sequence of Corynebacterium casei LMG S-19264T (=DSM 44701T), isolated from a smear-ripened cheese.</title>
        <authorList>
            <consortium name="US DOE Joint Genome Institute (JGI-PGF)"/>
            <person name="Walter F."/>
            <person name="Albersmeier A."/>
            <person name="Kalinowski J."/>
            <person name="Ruckert C."/>
        </authorList>
    </citation>
    <scope>NUCLEOTIDE SEQUENCE</scope>
    <source>
        <strain evidence="3">JCM 4646</strain>
    </source>
</reference>
<comment type="caution">
    <text evidence="3">The sequence shown here is derived from an EMBL/GenBank/DDBJ whole genome shotgun (WGS) entry which is preliminary data.</text>
</comment>
<sequence>MRAERSGPARPGGERDGSGRPAGDRTAAAALVRPGRLSGPMLPALQRAAGNAAVARAIAQEQHVHEEGCGHRGPGGPSAVHEVLRGGGQPPDEGTRTDAEARPGADVSDVRVHSGAVAQRSAAEIGDRAYTFGRDVVIGAGGADRHTLGHEPAPVIQRRGGPVAGADDGSGLRVSDPGDRFEQEAERNALRAPAGPAPAVQRAPDGNGRGRRPAGTHAPATAQRMITDAAAPQAHGSATDRPLLPAHVTAMLTEYGQHTGSPEVRSLVDEVLPLIALTTFTGRGAVELPARQATGPVAGERPGGGASTMRDPADGNRYVVGGIHESHRQREDQVATLLHELVHVAVFEQYGQDRNLPQGQSAEQTDTFRIYVMNTVVELVGLLPGSGLPEAWREAAEQKLRFHMGVNAHLEYDGVLTQVLVWSDQYGDPGSPFHRRVSELAVEAQRWRQNPGEARTPEVTGTLEAAMTALMALPSRARNHARAAVPAAGSRGCSCCVM</sequence>
<dbReference type="RefSeq" id="WP_229927128.1">
    <property type="nucleotide sequence ID" value="NZ_BNBO01000002.1"/>
</dbReference>
<evidence type="ECO:0000256" key="1">
    <source>
        <dbReference type="SAM" id="MobiDB-lite"/>
    </source>
</evidence>
<feature type="region of interest" description="Disordered" evidence="1">
    <location>
        <begin position="143"/>
        <end position="220"/>
    </location>
</feature>
<dbReference type="GeneID" id="95358403"/>
<protein>
    <recommendedName>
        <fullName evidence="2">eCIS core domain-containing protein</fullName>
    </recommendedName>
</protein>
<reference evidence="3" key="2">
    <citation type="submission" date="2020-09" db="EMBL/GenBank/DDBJ databases">
        <authorList>
            <person name="Sun Q."/>
            <person name="Ohkuma M."/>
        </authorList>
    </citation>
    <scope>NUCLEOTIDE SEQUENCE</scope>
    <source>
        <strain evidence="3">JCM 4646</strain>
    </source>
</reference>
<proteinExistence type="predicted"/>
<feature type="compositionally biased region" description="Basic and acidic residues" evidence="1">
    <location>
        <begin position="93"/>
        <end position="105"/>
    </location>
</feature>
<evidence type="ECO:0000313" key="4">
    <source>
        <dbReference type="Proteomes" id="UP000617734"/>
    </source>
</evidence>
<dbReference type="InterPro" id="IPR025295">
    <property type="entry name" value="eCIS_core_dom"/>
</dbReference>
<name>A0A919KK94_9ACTN</name>
<keyword evidence="4" id="KW-1185">Reference proteome</keyword>
<evidence type="ECO:0000259" key="2">
    <source>
        <dbReference type="Pfam" id="PF13699"/>
    </source>
</evidence>
<organism evidence="3 4">
    <name type="scientific">Kitasatospora indigofera</name>
    <dbReference type="NCBI Taxonomy" id="67307"/>
    <lineage>
        <taxon>Bacteria</taxon>
        <taxon>Bacillati</taxon>
        <taxon>Actinomycetota</taxon>
        <taxon>Actinomycetes</taxon>
        <taxon>Kitasatosporales</taxon>
        <taxon>Streptomycetaceae</taxon>
        <taxon>Kitasatospora</taxon>
    </lineage>
</organism>
<dbReference type="EMBL" id="BNBO01000002">
    <property type="protein sequence ID" value="GHH60934.1"/>
    <property type="molecule type" value="Genomic_DNA"/>
</dbReference>
<feature type="region of interest" description="Disordered" evidence="1">
    <location>
        <begin position="294"/>
        <end position="313"/>
    </location>
</feature>
<feature type="domain" description="eCIS core" evidence="2">
    <location>
        <begin position="92"/>
        <end position="161"/>
    </location>
</feature>
<dbReference type="Pfam" id="PF13699">
    <property type="entry name" value="eCIS_core"/>
    <property type="match status" value="1"/>
</dbReference>
<accession>A0A919KK94</accession>
<feature type="region of interest" description="Disordered" evidence="1">
    <location>
        <begin position="64"/>
        <end position="105"/>
    </location>
</feature>
<evidence type="ECO:0000313" key="3">
    <source>
        <dbReference type="EMBL" id="GHH60934.1"/>
    </source>
</evidence>